<dbReference type="GO" id="GO:0006355">
    <property type="term" value="P:regulation of DNA-templated transcription"/>
    <property type="evidence" value="ECO:0007669"/>
    <property type="project" value="InterPro"/>
</dbReference>
<dbReference type="EMBL" id="CP146017">
    <property type="protein sequence ID" value="WWQ61872.1"/>
    <property type="molecule type" value="Genomic_DNA"/>
</dbReference>
<dbReference type="Proteomes" id="UP001432202">
    <property type="component" value="Plasmid pRT2"/>
</dbReference>
<protein>
    <submittedName>
        <fullName evidence="1">Ribbon-helix-helix domain-containing protein</fullName>
    </submittedName>
</protein>
<keyword evidence="1" id="KW-0614">Plasmid</keyword>
<evidence type="ECO:0000313" key="1">
    <source>
        <dbReference type="EMBL" id="WWQ61872.1"/>
    </source>
</evidence>
<reference evidence="1 2" key="1">
    <citation type="submission" date="2024-02" db="EMBL/GenBank/DDBJ databases">
        <title>STSV induces naive adaptation in Sulfolobus.</title>
        <authorList>
            <person name="Xiang X."/>
            <person name="Song M."/>
        </authorList>
    </citation>
    <scope>NUCLEOTIDE SEQUENCE [LARGE SCALE GENOMIC DNA]</scope>
    <source>
        <strain evidence="1 2">RT2</strain>
        <plasmid evidence="1 2">pRT2</plasmid>
    </source>
</reference>
<dbReference type="InterPro" id="IPR013321">
    <property type="entry name" value="Arc_rbn_hlx_hlx"/>
</dbReference>
<keyword evidence="2" id="KW-1185">Reference proteome</keyword>
<gene>
    <name evidence="1" type="ORF">V6M85_14070</name>
</gene>
<evidence type="ECO:0000313" key="2">
    <source>
        <dbReference type="Proteomes" id="UP001432202"/>
    </source>
</evidence>
<organism evidence="1 2">
    <name type="scientific">Sulfolobus tengchongensis</name>
    <dbReference type="NCBI Taxonomy" id="207809"/>
    <lineage>
        <taxon>Archaea</taxon>
        <taxon>Thermoproteota</taxon>
        <taxon>Thermoprotei</taxon>
        <taxon>Sulfolobales</taxon>
        <taxon>Sulfolobaceae</taxon>
        <taxon>Sulfolobus</taxon>
    </lineage>
</organism>
<sequence length="55" mass="6448">MPKTTKKVNWVGCKLPEELVIQIDQIIQSGKGGYYSRQEFIIDAVRRRIEELLKQ</sequence>
<dbReference type="Gene3D" id="1.10.1220.10">
    <property type="entry name" value="Met repressor-like"/>
    <property type="match status" value="1"/>
</dbReference>
<geneLocation type="plasmid" evidence="1 2">
    <name>pRT2</name>
</geneLocation>
<proteinExistence type="predicted"/>
<name>A0AAX4L5H6_9CREN</name>
<accession>A0AAX4L5H6</accession>
<dbReference type="RefSeq" id="WP_338604885.1">
    <property type="nucleotide sequence ID" value="NZ_CP146017.1"/>
</dbReference>
<dbReference type="GeneID" id="89337917"/>
<dbReference type="AlphaFoldDB" id="A0AAX4L5H6"/>
<dbReference type="CDD" id="cd22231">
    <property type="entry name" value="RHH_NikR_HicB-like"/>
    <property type="match status" value="1"/>
</dbReference>